<dbReference type="InterPro" id="IPR012340">
    <property type="entry name" value="NA-bd_OB-fold"/>
</dbReference>
<accession>A0A7Y4L844</accession>
<comment type="subunit">
    <text evidence="2">Homotetramer.</text>
</comment>
<comment type="caution">
    <text evidence="2">Lacks conserved residue(s) required for the propagation of feature annotation.</text>
</comment>
<gene>
    <name evidence="5" type="primary">ssb</name>
    <name evidence="5" type="ORF">HKX40_01135</name>
</gene>
<evidence type="ECO:0000313" key="5">
    <source>
        <dbReference type="EMBL" id="NOL48745.1"/>
    </source>
</evidence>
<dbReference type="CDD" id="cd04496">
    <property type="entry name" value="SSB_OBF"/>
    <property type="match status" value="1"/>
</dbReference>
<dbReference type="Proteomes" id="UP000541421">
    <property type="component" value="Unassembled WGS sequence"/>
</dbReference>
<dbReference type="PANTHER" id="PTHR10302">
    <property type="entry name" value="SINGLE-STRANDED DNA-BINDING PROTEIN"/>
    <property type="match status" value="1"/>
</dbReference>
<reference evidence="5 6" key="1">
    <citation type="submission" date="2020-05" db="EMBL/GenBank/DDBJ databases">
        <authorList>
            <person name="Niu N."/>
        </authorList>
    </citation>
    <scope>NUCLEOTIDE SEQUENCE [LARGE SCALE GENOMIC DNA]</scope>
    <source>
        <strain evidence="5 6">LMG10982</strain>
    </source>
</reference>
<evidence type="ECO:0000256" key="3">
    <source>
        <dbReference type="PIRNR" id="PIRNR002070"/>
    </source>
</evidence>
<dbReference type="PANTHER" id="PTHR10302:SF27">
    <property type="entry name" value="SINGLE-STRANDED DNA-BINDING PROTEIN"/>
    <property type="match status" value="1"/>
</dbReference>
<dbReference type="SUPFAM" id="SSF50249">
    <property type="entry name" value="Nucleic acid-binding proteins"/>
    <property type="match status" value="1"/>
</dbReference>
<dbReference type="GO" id="GO:0009295">
    <property type="term" value="C:nucleoid"/>
    <property type="evidence" value="ECO:0007669"/>
    <property type="project" value="TreeGrafter"/>
</dbReference>
<feature type="compositionally biased region" description="Acidic residues" evidence="4">
    <location>
        <begin position="128"/>
        <end position="137"/>
    </location>
</feature>
<evidence type="ECO:0000256" key="1">
    <source>
        <dbReference type="ARBA" id="ARBA00023125"/>
    </source>
</evidence>
<dbReference type="EMBL" id="JABGBO010000001">
    <property type="protein sequence ID" value="NOL48745.1"/>
    <property type="molecule type" value="Genomic_DNA"/>
</dbReference>
<keyword evidence="6" id="KW-1185">Reference proteome</keyword>
<evidence type="ECO:0000256" key="4">
    <source>
        <dbReference type="SAM" id="MobiDB-lite"/>
    </source>
</evidence>
<evidence type="ECO:0000313" key="6">
    <source>
        <dbReference type="Proteomes" id="UP000541421"/>
    </source>
</evidence>
<protein>
    <recommendedName>
        <fullName evidence="2 3">Single-stranded DNA-binding protein</fullName>
        <shortName evidence="2">SSB</shortName>
    </recommendedName>
</protein>
<dbReference type="InterPro" id="IPR011344">
    <property type="entry name" value="ssDNA-bd"/>
</dbReference>
<proteinExistence type="inferred from homology"/>
<dbReference type="GO" id="GO:0006260">
    <property type="term" value="P:DNA replication"/>
    <property type="evidence" value="ECO:0007669"/>
    <property type="project" value="InterPro"/>
</dbReference>
<dbReference type="PIRSF" id="PIRSF002070">
    <property type="entry name" value="SSB"/>
    <property type="match status" value="1"/>
</dbReference>
<feature type="region of interest" description="Disordered" evidence="4">
    <location>
        <begin position="109"/>
        <end position="137"/>
    </location>
</feature>
<dbReference type="HAMAP" id="MF_00984">
    <property type="entry name" value="SSB"/>
    <property type="match status" value="1"/>
</dbReference>
<sequence>MASVNKVILIGNLGRDPEVRYNANGIGVANFSLATTYGWTDKQTGERKEETEWHRVVTFGALSDIVERFLRKGSQVYIEGRLKTRKWQDKSGKDQYTTEVIAEQMQMLGKPISSTESQESAEATSDLNMDEEEMPPF</sequence>
<keyword evidence="1 2" id="KW-0238">DNA-binding</keyword>
<dbReference type="AlphaFoldDB" id="A0A7Y4L844"/>
<dbReference type="Gene3D" id="2.40.50.140">
    <property type="entry name" value="Nucleic acid-binding proteins"/>
    <property type="match status" value="1"/>
</dbReference>
<dbReference type="InterPro" id="IPR000424">
    <property type="entry name" value="Primosome_PriB/ssb"/>
</dbReference>
<dbReference type="NCBIfam" id="TIGR00621">
    <property type="entry name" value="ssb"/>
    <property type="match status" value="1"/>
</dbReference>
<dbReference type="PROSITE" id="PS50935">
    <property type="entry name" value="SSB"/>
    <property type="match status" value="1"/>
</dbReference>
<dbReference type="RefSeq" id="WP_171587724.1">
    <property type="nucleotide sequence ID" value="NZ_JABGBO010000001.1"/>
</dbReference>
<comment type="caution">
    <text evidence="5">The sequence shown here is derived from an EMBL/GenBank/DDBJ whole genome shotgun (WGS) entry which is preliminary data.</text>
</comment>
<dbReference type="GO" id="GO:0003697">
    <property type="term" value="F:single-stranded DNA binding"/>
    <property type="evidence" value="ECO:0007669"/>
    <property type="project" value="UniProtKB-UniRule"/>
</dbReference>
<dbReference type="Pfam" id="PF00436">
    <property type="entry name" value="SSB"/>
    <property type="match status" value="1"/>
</dbReference>
<evidence type="ECO:0000256" key="2">
    <source>
        <dbReference type="HAMAP-Rule" id="MF_00984"/>
    </source>
</evidence>
<organism evidence="5 6">
    <name type="scientific">Pelistega europaea</name>
    <dbReference type="NCBI Taxonomy" id="106147"/>
    <lineage>
        <taxon>Bacteria</taxon>
        <taxon>Pseudomonadati</taxon>
        <taxon>Pseudomonadota</taxon>
        <taxon>Betaproteobacteria</taxon>
        <taxon>Burkholderiales</taxon>
        <taxon>Alcaligenaceae</taxon>
        <taxon>Pelistega</taxon>
    </lineage>
</organism>
<feature type="compositionally biased region" description="Low complexity" evidence="4">
    <location>
        <begin position="113"/>
        <end position="125"/>
    </location>
</feature>
<name>A0A7Y4L844_9BURK</name>